<evidence type="ECO:0000256" key="1">
    <source>
        <dbReference type="SAM" id="MobiDB-lite"/>
    </source>
</evidence>
<organism evidence="3 4">
    <name type="scientific">Fusarium torulosum</name>
    <dbReference type="NCBI Taxonomy" id="33205"/>
    <lineage>
        <taxon>Eukaryota</taxon>
        <taxon>Fungi</taxon>
        <taxon>Dikarya</taxon>
        <taxon>Ascomycota</taxon>
        <taxon>Pezizomycotina</taxon>
        <taxon>Sordariomycetes</taxon>
        <taxon>Hypocreomycetidae</taxon>
        <taxon>Hypocreales</taxon>
        <taxon>Nectriaceae</taxon>
        <taxon>Fusarium</taxon>
    </lineage>
</organism>
<feature type="region of interest" description="Disordered" evidence="1">
    <location>
        <begin position="337"/>
        <end position="373"/>
    </location>
</feature>
<feature type="transmembrane region" description="Helical" evidence="2">
    <location>
        <begin position="39"/>
        <end position="64"/>
    </location>
</feature>
<feature type="region of interest" description="Disordered" evidence="1">
    <location>
        <begin position="391"/>
        <end position="423"/>
    </location>
</feature>
<evidence type="ECO:0000313" key="4">
    <source>
        <dbReference type="Proteomes" id="UP001187734"/>
    </source>
</evidence>
<protein>
    <submittedName>
        <fullName evidence="3">Uncharacterized protein</fullName>
    </submittedName>
</protein>
<dbReference type="AlphaFoldDB" id="A0AAE8SI82"/>
<evidence type="ECO:0000313" key="3">
    <source>
        <dbReference type="EMBL" id="SPJ76536.1"/>
    </source>
</evidence>
<feature type="compositionally biased region" description="Pro residues" evidence="1">
    <location>
        <begin position="393"/>
        <end position="405"/>
    </location>
</feature>
<reference evidence="3" key="1">
    <citation type="submission" date="2018-03" db="EMBL/GenBank/DDBJ databases">
        <authorList>
            <person name="Guldener U."/>
        </authorList>
    </citation>
    <scope>NUCLEOTIDE SEQUENCE</scope>
</reference>
<dbReference type="Proteomes" id="UP001187734">
    <property type="component" value="Unassembled WGS sequence"/>
</dbReference>
<comment type="caution">
    <text evidence="3">The sequence shown here is derived from an EMBL/GenBank/DDBJ whole genome shotgun (WGS) entry which is preliminary data.</text>
</comment>
<accession>A0AAE8SI82</accession>
<gene>
    <name evidence="3" type="ORF">FTOL_06204</name>
</gene>
<dbReference type="EMBL" id="ONZP01000201">
    <property type="protein sequence ID" value="SPJ76536.1"/>
    <property type="molecule type" value="Genomic_DNA"/>
</dbReference>
<keyword evidence="2" id="KW-1133">Transmembrane helix</keyword>
<name>A0AAE8SI82_9HYPO</name>
<proteinExistence type="predicted"/>
<keyword evidence="4" id="KW-1185">Reference proteome</keyword>
<keyword evidence="2" id="KW-0472">Membrane</keyword>
<feature type="compositionally biased region" description="Low complexity" evidence="1">
    <location>
        <begin position="337"/>
        <end position="353"/>
    </location>
</feature>
<keyword evidence="2" id="KW-0812">Transmembrane</keyword>
<evidence type="ECO:0000256" key="2">
    <source>
        <dbReference type="SAM" id="Phobius"/>
    </source>
</evidence>
<sequence>MPQLTAPPVATVMDPEKGEVTPRVSKINRTKTFSTLKKTVLGSMLAICLLAVMFGMGVLGAIYAEKKLPSEDGIIIIAGPELRHDYALARRDEAVVASYPISTKTALSTLYSVSYLPTHEVVTEVETVTGTTYVTVPNEVHVSVSVTTLESSSEYCEVQVVTMTESYTITITPDGEYSATSNALPEATVTGNPDTVTDTQTDFTLTNPLPDATISGNPETVTETQTDFSLIHPLPEATVTGNPETVTDTQTGFTLTNPLPDATVSGNPETVTDIQLSFTVTGIHTTIVVSDLYPPGQDLSTVHGTVTSHKSLTTMTVTEPCDVSLTIITVTGPYEKPSPVVPDTPTSTSTTTVYETVGGPWTSTTTVRGPVNTYPPFPTTNNTMVPGSSGTIPLPPGPSSTPPPVVSISAGTKKPEPRGWGGTSGTTNLSCTVMLVAIMMFVL</sequence>